<dbReference type="KEGG" id="vg:55003766"/>
<dbReference type="GeneID" id="55003766"/>
<sequence length="96" mass="10907">MAETGGPDRLKERARKELEQMKMLEIDPGVDLDDVTEVAALITSRVARSEIGFLLMRLSRLNRDHIDSHRLYVLIEDASQLFGIQELTPHSFSTRG</sequence>
<proteinExistence type="predicted"/>
<organism evidence="1 2">
    <name type="scientific">Microbacterium phage OneinaGillian</name>
    <dbReference type="NCBI Taxonomy" id="2301604"/>
    <lineage>
        <taxon>Viruses</taxon>
        <taxon>Duplodnaviria</taxon>
        <taxon>Heunggongvirae</taxon>
        <taxon>Uroviricota</taxon>
        <taxon>Caudoviricetes</taxon>
        <taxon>Gillianvirus</taxon>
        <taxon>Gillianvirus oneinagillian</taxon>
    </lineage>
</organism>
<gene>
    <name evidence="1" type="primary">92</name>
    <name evidence="1" type="ORF">SEA_ONEIAGILLIAN_91</name>
</gene>
<dbReference type="RefSeq" id="YP_009812697.1">
    <property type="nucleotide sequence ID" value="NC_048068.1"/>
</dbReference>
<dbReference type="Proteomes" id="UP000279330">
    <property type="component" value="Segment"/>
</dbReference>
<evidence type="ECO:0000313" key="2">
    <source>
        <dbReference type="Proteomes" id="UP000279330"/>
    </source>
</evidence>
<keyword evidence="2" id="KW-1185">Reference proteome</keyword>
<evidence type="ECO:0000313" key="1">
    <source>
        <dbReference type="EMBL" id="AYB70201.1"/>
    </source>
</evidence>
<dbReference type="EMBL" id="MH727556">
    <property type="protein sequence ID" value="AYB70201.1"/>
    <property type="molecule type" value="Genomic_DNA"/>
</dbReference>
<accession>A0A385UF27</accession>
<protein>
    <submittedName>
        <fullName evidence="1">Uncharacterized protein</fullName>
    </submittedName>
</protein>
<name>A0A385UF27_9CAUD</name>
<reference evidence="1 2" key="1">
    <citation type="submission" date="2018-08" db="EMBL/GenBank/DDBJ databases">
        <authorList>
            <person name="Miller G.E."/>
            <person name="Abrahams R."/>
            <person name="Bazan D.C."/>
            <person name="Beglau B.C."/>
            <person name="Blaylock E.C."/>
            <person name="Choi J.D."/>
            <person name="Grewal S.K."/>
            <person name="Hernandez E.V."/>
            <person name="Kim D.J."/>
            <person name="Kim K."/>
            <person name="Lee Y."/>
            <person name="Linde M.K."/>
            <person name="Lopez M.B."/>
            <person name="Pangalila E."/>
            <person name="Parker M.A."/>
            <person name="Specht R.C."/>
            <person name="Teng M.C."/>
            <person name="Toledo B."/>
            <person name="Tran S."/>
            <person name="Yu H."/>
            <person name="Kalaj N."/>
            <person name="Muthiah A.S."/>
            <person name="Dean N.S."/>
            <person name="Diaz A."/>
            <person name="Garlena R.A."/>
            <person name="Russell D.A."/>
            <person name="Pope W.H."/>
            <person name="Jacobs-Sera D."/>
            <person name="Hatfull G.F."/>
        </authorList>
    </citation>
    <scope>NUCLEOTIDE SEQUENCE [LARGE SCALE GENOMIC DNA]</scope>
</reference>